<evidence type="ECO:0000313" key="9">
    <source>
        <dbReference type="Proteomes" id="UP001287282"/>
    </source>
</evidence>
<keyword evidence="3 5" id="KW-0949">S-adenosyl-L-methionine</keyword>
<comment type="caution">
    <text evidence="8">The sequence shown here is derived from an EMBL/GenBank/DDBJ whole genome shotgun (WGS) entry which is preliminary data.</text>
</comment>
<dbReference type="GO" id="GO:0102559">
    <property type="term" value="F:peptide chain release factor N(5)-glutamine methyltransferase activity"/>
    <property type="evidence" value="ECO:0007669"/>
    <property type="project" value="UniProtKB-EC"/>
</dbReference>
<dbReference type="InterPro" id="IPR007848">
    <property type="entry name" value="Small_mtfrase_dom"/>
</dbReference>
<dbReference type="Pfam" id="PF05175">
    <property type="entry name" value="MTS"/>
    <property type="match status" value="1"/>
</dbReference>
<comment type="function">
    <text evidence="5">Methylates the class 1 translation termination release factors RF1/PrfA and RF2/PrfB on the glutamine residue of the universally conserved GGQ motif.</text>
</comment>
<comment type="caution">
    <text evidence="5">Lacks conserved residue(s) required for the propagation of feature annotation.</text>
</comment>
<feature type="domain" description="Methyltransferase small" evidence="6">
    <location>
        <begin position="121"/>
        <end position="200"/>
    </location>
</feature>
<feature type="binding site" evidence="5">
    <location>
        <begin position="196"/>
        <end position="199"/>
    </location>
    <ligand>
        <name>substrate</name>
    </ligand>
</feature>
<dbReference type="InterPro" id="IPR029063">
    <property type="entry name" value="SAM-dependent_MTases_sf"/>
</dbReference>
<keyword evidence="9" id="KW-1185">Reference proteome</keyword>
<dbReference type="HAMAP" id="MF_02126">
    <property type="entry name" value="RF_methyltr_PrmC"/>
    <property type="match status" value="1"/>
</dbReference>
<dbReference type="EMBL" id="JAWJBA010000002">
    <property type="protein sequence ID" value="MDV2684531.1"/>
    <property type="molecule type" value="Genomic_DNA"/>
</dbReference>
<proteinExistence type="inferred from homology"/>
<protein>
    <recommendedName>
        <fullName evidence="5">Release factor glutamine methyltransferase</fullName>
        <shortName evidence="5">RF MTase</shortName>
        <ecNumber evidence="5">2.1.1.297</ecNumber>
    </recommendedName>
    <alternativeName>
        <fullName evidence="5">N5-glutamine methyltransferase PrmC</fullName>
    </alternativeName>
    <alternativeName>
        <fullName evidence="5">Protein-(glutamine-N5) MTase PrmC</fullName>
    </alternativeName>
    <alternativeName>
        <fullName evidence="5">Protein-glutamine N-methyltransferase PrmC</fullName>
    </alternativeName>
</protein>
<organism evidence="8 9">
    <name type="scientific">Alkalihalophilus lindianensis</name>
    <dbReference type="NCBI Taxonomy" id="1630542"/>
    <lineage>
        <taxon>Bacteria</taxon>
        <taxon>Bacillati</taxon>
        <taxon>Bacillota</taxon>
        <taxon>Bacilli</taxon>
        <taxon>Bacillales</taxon>
        <taxon>Bacillaceae</taxon>
        <taxon>Alkalihalophilus</taxon>
    </lineage>
</organism>
<dbReference type="Gene3D" id="3.40.50.150">
    <property type="entry name" value="Vaccinia Virus protein VP39"/>
    <property type="match status" value="1"/>
</dbReference>
<evidence type="ECO:0000259" key="6">
    <source>
        <dbReference type="Pfam" id="PF05175"/>
    </source>
</evidence>
<name>A0ABU3X9H1_9BACI</name>
<keyword evidence="2 5" id="KW-0808">Transferase</keyword>
<feature type="binding site" evidence="5">
    <location>
        <begin position="129"/>
        <end position="133"/>
    </location>
    <ligand>
        <name>S-adenosyl-L-methionine</name>
        <dbReference type="ChEBI" id="CHEBI:59789"/>
    </ligand>
</feature>
<dbReference type="NCBIfam" id="TIGR00536">
    <property type="entry name" value="hemK_fam"/>
    <property type="match status" value="1"/>
</dbReference>
<reference evidence="8 9" key="1">
    <citation type="submission" date="2023-10" db="EMBL/GenBank/DDBJ databases">
        <title>Screening of Alkalihalobacillus lindianensis BZ-TG-R113 and Its Alleviation of Salt Stress on Rapeseed Growth.</title>
        <authorList>
            <person name="Zhao B."/>
            <person name="Guo T."/>
        </authorList>
    </citation>
    <scope>NUCLEOTIDE SEQUENCE [LARGE SCALE GENOMIC DNA]</scope>
    <source>
        <strain evidence="8 9">BZ-TG-R113</strain>
    </source>
</reference>
<dbReference type="InterPro" id="IPR040758">
    <property type="entry name" value="PrmC_N"/>
</dbReference>
<dbReference type="PROSITE" id="PS00092">
    <property type="entry name" value="N6_MTASE"/>
    <property type="match status" value="1"/>
</dbReference>
<dbReference type="Gene3D" id="1.10.8.10">
    <property type="entry name" value="DNA helicase RuvA subunit, C-terminal domain"/>
    <property type="match status" value="1"/>
</dbReference>
<comment type="catalytic activity">
    <reaction evidence="4 5">
        <text>L-glutaminyl-[peptide chain release factor] + S-adenosyl-L-methionine = N(5)-methyl-L-glutaminyl-[peptide chain release factor] + S-adenosyl-L-homocysteine + H(+)</text>
        <dbReference type="Rhea" id="RHEA:42896"/>
        <dbReference type="Rhea" id="RHEA-COMP:10271"/>
        <dbReference type="Rhea" id="RHEA-COMP:10272"/>
        <dbReference type="ChEBI" id="CHEBI:15378"/>
        <dbReference type="ChEBI" id="CHEBI:30011"/>
        <dbReference type="ChEBI" id="CHEBI:57856"/>
        <dbReference type="ChEBI" id="CHEBI:59789"/>
        <dbReference type="ChEBI" id="CHEBI:61891"/>
        <dbReference type="EC" id="2.1.1.297"/>
    </reaction>
</comment>
<gene>
    <name evidence="5 8" type="primary">prmC</name>
    <name evidence="8" type="ORF">RYX56_09125</name>
</gene>
<dbReference type="InterPro" id="IPR002052">
    <property type="entry name" value="DNA_methylase_N6_adenine_CS"/>
</dbReference>
<evidence type="ECO:0000259" key="7">
    <source>
        <dbReference type="Pfam" id="PF17827"/>
    </source>
</evidence>
<feature type="binding site" evidence="5">
    <location>
        <position position="196"/>
    </location>
    <ligand>
        <name>S-adenosyl-L-methionine</name>
        <dbReference type="ChEBI" id="CHEBI:59789"/>
    </ligand>
</feature>
<dbReference type="PANTHER" id="PTHR18895:SF74">
    <property type="entry name" value="MTRF1L RELEASE FACTOR GLUTAMINE METHYLTRANSFERASE"/>
    <property type="match status" value="1"/>
</dbReference>
<dbReference type="NCBIfam" id="TIGR03534">
    <property type="entry name" value="RF_mod_PrmC"/>
    <property type="match status" value="1"/>
</dbReference>
<dbReference type="InterPro" id="IPR050320">
    <property type="entry name" value="N5-glutamine_MTase"/>
</dbReference>
<feature type="domain" description="Release factor glutamine methyltransferase N-terminal" evidence="7">
    <location>
        <begin position="13"/>
        <end position="81"/>
    </location>
</feature>
<keyword evidence="1 5" id="KW-0489">Methyltransferase</keyword>
<dbReference type="PANTHER" id="PTHR18895">
    <property type="entry name" value="HEMK METHYLTRANSFERASE"/>
    <property type="match status" value="1"/>
</dbReference>
<dbReference type="Proteomes" id="UP001287282">
    <property type="component" value="Unassembled WGS sequence"/>
</dbReference>
<dbReference type="InterPro" id="IPR004556">
    <property type="entry name" value="HemK-like"/>
</dbReference>
<evidence type="ECO:0000313" key="8">
    <source>
        <dbReference type="EMBL" id="MDV2684531.1"/>
    </source>
</evidence>
<feature type="binding site" evidence="5">
    <location>
        <position position="152"/>
    </location>
    <ligand>
        <name>S-adenosyl-L-methionine</name>
        <dbReference type="ChEBI" id="CHEBI:59789"/>
    </ligand>
</feature>
<dbReference type="CDD" id="cd02440">
    <property type="entry name" value="AdoMet_MTases"/>
    <property type="match status" value="1"/>
</dbReference>
<accession>A0ABU3X9H1</accession>
<dbReference type="RefSeq" id="WP_317121751.1">
    <property type="nucleotide sequence ID" value="NZ_JAWJBA010000002.1"/>
</dbReference>
<evidence type="ECO:0000256" key="2">
    <source>
        <dbReference type="ARBA" id="ARBA00022679"/>
    </source>
</evidence>
<dbReference type="Pfam" id="PF17827">
    <property type="entry name" value="PrmC_N"/>
    <property type="match status" value="1"/>
</dbReference>
<evidence type="ECO:0000256" key="5">
    <source>
        <dbReference type="HAMAP-Rule" id="MF_02126"/>
    </source>
</evidence>
<dbReference type="InterPro" id="IPR019874">
    <property type="entry name" value="RF_methyltr_PrmC"/>
</dbReference>
<evidence type="ECO:0000256" key="1">
    <source>
        <dbReference type="ARBA" id="ARBA00022603"/>
    </source>
</evidence>
<comment type="similarity">
    <text evidence="5">Belongs to the protein N5-glutamine methyltransferase family. PrmC subfamily.</text>
</comment>
<dbReference type="SUPFAM" id="SSF53335">
    <property type="entry name" value="S-adenosyl-L-methionine-dependent methyltransferases"/>
    <property type="match status" value="1"/>
</dbReference>
<dbReference type="EC" id="2.1.1.297" evidence="5"/>
<evidence type="ECO:0000256" key="3">
    <source>
        <dbReference type="ARBA" id="ARBA00022691"/>
    </source>
</evidence>
<evidence type="ECO:0000256" key="4">
    <source>
        <dbReference type="ARBA" id="ARBA00048391"/>
    </source>
</evidence>
<dbReference type="GO" id="GO:0032259">
    <property type="term" value="P:methylation"/>
    <property type="evidence" value="ECO:0007669"/>
    <property type="project" value="UniProtKB-KW"/>
</dbReference>
<sequence length="295" mass="33289">MLKSNLTPKTIHEALRWASSFLVDLGGEATAAEWLLLHHLDVNRTKLFMMFNDPIKQDIWDAFRKDILTHAEGVPVQHLMGYQEFYGRRFHVNQHVLIPRPETEELVQHVLHFKKELFYDQSIEVLDVGCGSGAIAITLSKEDASQKVEAVDISLEALNVARLNAVELDAKIDFFESDLLQTPLKENKKYDIVVSNPPYIPLGEHDELAVHVRDHEPHLALFGGQDGYELYRRLIKELPGVIKKTGLVALEVGAGQGETVRQLLQEALPQATTEVKLDISGKDRMVFAYGTMMAE</sequence>